<evidence type="ECO:0000313" key="2">
    <source>
        <dbReference type="EMBL" id="KAG1772886.1"/>
    </source>
</evidence>
<name>A0A9P6ZMX6_9AGAM</name>
<dbReference type="OrthoDB" id="10041966at2759"/>
<dbReference type="InterPro" id="IPR027417">
    <property type="entry name" value="P-loop_NTPase"/>
</dbReference>
<dbReference type="EMBL" id="JABBWD010000051">
    <property type="protein sequence ID" value="KAG1772886.1"/>
    <property type="molecule type" value="Genomic_DNA"/>
</dbReference>
<dbReference type="GO" id="GO:0016301">
    <property type="term" value="F:kinase activity"/>
    <property type="evidence" value="ECO:0007669"/>
    <property type="project" value="InterPro"/>
</dbReference>
<keyword evidence="2" id="KW-0378">Hydrolase</keyword>
<dbReference type="SUPFAM" id="SSF52540">
    <property type="entry name" value="P-loop containing nucleoside triphosphate hydrolases"/>
    <property type="match status" value="1"/>
</dbReference>
<dbReference type="InterPro" id="IPR006083">
    <property type="entry name" value="PRK/URK"/>
</dbReference>
<reference evidence="2" key="1">
    <citation type="journal article" date="2020" name="New Phytol.">
        <title>Comparative genomics reveals dynamic genome evolution in host specialist ectomycorrhizal fungi.</title>
        <authorList>
            <person name="Lofgren L.A."/>
            <person name="Nguyen N.H."/>
            <person name="Vilgalys R."/>
            <person name="Ruytinx J."/>
            <person name="Liao H.L."/>
            <person name="Branco S."/>
            <person name="Kuo A."/>
            <person name="LaButti K."/>
            <person name="Lipzen A."/>
            <person name="Andreopoulos W."/>
            <person name="Pangilinan J."/>
            <person name="Riley R."/>
            <person name="Hundley H."/>
            <person name="Na H."/>
            <person name="Barry K."/>
            <person name="Grigoriev I.V."/>
            <person name="Stajich J.E."/>
            <person name="Kennedy P.G."/>
        </authorList>
    </citation>
    <scope>NUCLEOTIDE SEQUENCE</scope>
    <source>
        <strain evidence="2">DOB743</strain>
    </source>
</reference>
<dbReference type="PRINTS" id="PR00988">
    <property type="entry name" value="URIDINKINASE"/>
</dbReference>
<feature type="domain" description="Phosphoribulokinase/uridine kinase" evidence="1">
    <location>
        <begin position="24"/>
        <end position="180"/>
    </location>
</feature>
<gene>
    <name evidence="2" type="ORF">EV702DRAFT_613994</name>
</gene>
<dbReference type="Proteomes" id="UP000714275">
    <property type="component" value="Unassembled WGS sequence"/>
</dbReference>
<organism evidence="2 3">
    <name type="scientific">Suillus placidus</name>
    <dbReference type="NCBI Taxonomy" id="48579"/>
    <lineage>
        <taxon>Eukaryota</taxon>
        <taxon>Fungi</taxon>
        <taxon>Dikarya</taxon>
        <taxon>Basidiomycota</taxon>
        <taxon>Agaricomycotina</taxon>
        <taxon>Agaricomycetes</taxon>
        <taxon>Agaricomycetidae</taxon>
        <taxon>Boletales</taxon>
        <taxon>Suillineae</taxon>
        <taxon>Suillaceae</taxon>
        <taxon>Suillus</taxon>
    </lineage>
</organism>
<dbReference type="AlphaFoldDB" id="A0A9P6ZMX6"/>
<dbReference type="Pfam" id="PF00485">
    <property type="entry name" value="PRK"/>
    <property type="match status" value="1"/>
</dbReference>
<dbReference type="CDD" id="cd02024">
    <property type="entry name" value="NRK1"/>
    <property type="match status" value="1"/>
</dbReference>
<protein>
    <submittedName>
        <fullName evidence="2">P-loop containing nucleoside triphosphate hydrolase protein</fullName>
    </submittedName>
</protein>
<dbReference type="GO" id="GO:0016787">
    <property type="term" value="F:hydrolase activity"/>
    <property type="evidence" value="ECO:0007669"/>
    <property type="project" value="UniProtKB-KW"/>
</dbReference>
<dbReference type="GO" id="GO:0005524">
    <property type="term" value="F:ATP binding"/>
    <property type="evidence" value="ECO:0007669"/>
    <property type="project" value="InterPro"/>
</dbReference>
<sequence>MNQLYIAKTMTSQQDEQVHKVILVGVGGASCSGKTTVAKLLRNIIPNSVIIHQDDFAPPYETIPYHPVHKVQDWDSAPTAIDWPKLQEFVKQVKQTGEIPAEHKSADHLNKQTELPITKESEAHWKEVFSRLAEKSTDEVVWALVDGFLLYWDPVVVEHLDLKVFLRTPHDVLKERREQRTTYITTEAETWTDAPNYWENIVWPAYVDGHKGIFTNDDVEHGKPREDMVPGLLLIEAQEHTMDDIVSMCCKHFVDYAERS</sequence>
<dbReference type="Gene3D" id="3.40.50.300">
    <property type="entry name" value="P-loop containing nucleotide triphosphate hydrolases"/>
    <property type="match status" value="1"/>
</dbReference>
<dbReference type="PANTHER" id="PTHR10285">
    <property type="entry name" value="URIDINE KINASE"/>
    <property type="match status" value="1"/>
</dbReference>
<proteinExistence type="predicted"/>
<comment type="caution">
    <text evidence="2">The sequence shown here is derived from an EMBL/GenBank/DDBJ whole genome shotgun (WGS) entry which is preliminary data.</text>
</comment>
<evidence type="ECO:0000259" key="1">
    <source>
        <dbReference type="Pfam" id="PF00485"/>
    </source>
</evidence>
<evidence type="ECO:0000313" key="3">
    <source>
        <dbReference type="Proteomes" id="UP000714275"/>
    </source>
</evidence>
<accession>A0A9P6ZMX6</accession>
<keyword evidence="3" id="KW-1185">Reference proteome</keyword>
<dbReference type="FunFam" id="3.40.50.300:FF:002582">
    <property type="entry name" value="Nicotinamide riboside kinase, variant"/>
    <property type="match status" value="1"/>
</dbReference>